<keyword evidence="3" id="KW-1185">Reference proteome</keyword>
<dbReference type="Proteomes" id="UP000239576">
    <property type="component" value="Unassembled WGS sequence"/>
</dbReference>
<feature type="transmembrane region" description="Helical" evidence="1">
    <location>
        <begin position="46"/>
        <end position="63"/>
    </location>
</feature>
<protein>
    <submittedName>
        <fullName evidence="2">Uncharacterized protein</fullName>
    </submittedName>
</protein>
<keyword evidence="1" id="KW-0812">Transmembrane</keyword>
<dbReference type="AlphaFoldDB" id="A0A2T1E167"/>
<keyword evidence="1" id="KW-0472">Membrane</keyword>
<name>A0A2T1E167_9CYAN</name>
<accession>A0A2T1E167</accession>
<comment type="caution">
    <text evidence="2">The sequence shown here is derived from an EMBL/GenBank/DDBJ whole genome shotgun (WGS) entry which is preliminary data.</text>
</comment>
<reference evidence="2 3" key="2">
    <citation type="submission" date="2018-03" db="EMBL/GenBank/DDBJ databases">
        <title>The ancient ancestry and fast evolution of plastids.</title>
        <authorList>
            <person name="Moore K.R."/>
            <person name="Magnabosco C."/>
            <person name="Momper L."/>
            <person name="Gold D.A."/>
            <person name="Bosak T."/>
            <person name="Fournier G.P."/>
        </authorList>
    </citation>
    <scope>NUCLEOTIDE SEQUENCE [LARGE SCALE GENOMIC DNA]</scope>
    <source>
        <strain evidence="2 3">ULC18</strain>
    </source>
</reference>
<dbReference type="RefSeq" id="WP_339375128.1">
    <property type="nucleotide sequence ID" value="NZ_CAWNSW010000039.1"/>
</dbReference>
<gene>
    <name evidence="2" type="ORF">C7B82_19705</name>
</gene>
<evidence type="ECO:0000313" key="2">
    <source>
        <dbReference type="EMBL" id="PSB26496.1"/>
    </source>
</evidence>
<evidence type="ECO:0000256" key="1">
    <source>
        <dbReference type="SAM" id="Phobius"/>
    </source>
</evidence>
<sequence>MHTKATSLTHSPIMTALTVEIPSSPTLQWNPFDPAWIKVWEQVGPIGYLALLCVFLWLLTRFVETVKGK</sequence>
<keyword evidence="1" id="KW-1133">Transmembrane helix</keyword>
<reference evidence="3" key="1">
    <citation type="submission" date="2018-02" db="EMBL/GenBank/DDBJ databases">
        <authorList>
            <person name="Moore K."/>
            <person name="Momper L."/>
        </authorList>
    </citation>
    <scope>NUCLEOTIDE SEQUENCE [LARGE SCALE GENOMIC DNA]</scope>
    <source>
        <strain evidence="3">ULC18</strain>
    </source>
</reference>
<evidence type="ECO:0000313" key="3">
    <source>
        <dbReference type="Proteomes" id="UP000239576"/>
    </source>
</evidence>
<dbReference type="EMBL" id="PVWK01000105">
    <property type="protein sequence ID" value="PSB26496.1"/>
    <property type="molecule type" value="Genomic_DNA"/>
</dbReference>
<organism evidence="2 3">
    <name type="scientific">Stenomitos frigidus ULC18</name>
    <dbReference type="NCBI Taxonomy" id="2107698"/>
    <lineage>
        <taxon>Bacteria</taxon>
        <taxon>Bacillati</taxon>
        <taxon>Cyanobacteriota</taxon>
        <taxon>Cyanophyceae</taxon>
        <taxon>Leptolyngbyales</taxon>
        <taxon>Leptolyngbyaceae</taxon>
        <taxon>Stenomitos</taxon>
    </lineage>
</organism>
<proteinExistence type="predicted"/>